<comment type="caution">
    <text evidence="7">The sequence shown here is derived from an EMBL/GenBank/DDBJ whole genome shotgun (WGS) entry which is preliminary data.</text>
</comment>
<evidence type="ECO:0000259" key="6">
    <source>
        <dbReference type="Pfam" id="PF26388"/>
    </source>
</evidence>
<keyword evidence="8" id="KW-1185">Reference proteome</keyword>
<evidence type="ECO:0000259" key="5">
    <source>
        <dbReference type="Pfam" id="PF26387"/>
    </source>
</evidence>
<feature type="domain" description="DUF6079" evidence="6">
    <location>
        <begin position="1044"/>
        <end position="1135"/>
    </location>
</feature>
<dbReference type="RefSeq" id="WP_168134696.1">
    <property type="nucleotide sequence ID" value="NZ_JAAVJH010000006.1"/>
</dbReference>
<feature type="domain" description="DUF6079" evidence="4">
    <location>
        <begin position="707"/>
        <end position="837"/>
    </location>
</feature>
<dbReference type="InterPro" id="IPR058572">
    <property type="entry name" value="DUF6079_4th"/>
</dbReference>
<evidence type="ECO:0000259" key="4">
    <source>
        <dbReference type="Pfam" id="PF26385"/>
    </source>
</evidence>
<dbReference type="GO" id="GO:0005524">
    <property type="term" value="F:ATP binding"/>
    <property type="evidence" value="ECO:0007669"/>
    <property type="project" value="UniProtKB-KW"/>
</dbReference>
<evidence type="ECO:0000259" key="1">
    <source>
        <dbReference type="Pfam" id="PF19557"/>
    </source>
</evidence>
<dbReference type="Pfam" id="PF26385">
    <property type="entry name" value="DUF6079_4th"/>
    <property type="match status" value="1"/>
</dbReference>
<feature type="domain" description="DUF6079" evidence="5">
    <location>
        <begin position="843"/>
        <end position="1035"/>
    </location>
</feature>
<evidence type="ECO:0000313" key="7">
    <source>
        <dbReference type="EMBL" id="NJR79156.1"/>
    </source>
</evidence>
<dbReference type="InterPro" id="IPR058574">
    <property type="entry name" value="DUF6079_6th"/>
</dbReference>
<dbReference type="InterPro" id="IPR058571">
    <property type="entry name" value="DUF6079_3rd"/>
</dbReference>
<dbReference type="InterPro" id="IPR058573">
    <property type="entry name" value="DUF6079_5th"/>
</dbReference>
<keyword evidence="7" id="KW-0547">Nucleotide-binding</keyword>
<dbReference type="Pfam" id="PF19557">
    <property type="entry name" value="DUF6079_1st"/>
    <property type="match status" value="1"/>
</dbReference>
<name>A0ABX1CPH6_9SPHN</name>
<dbReference type="Pfam" id="PF26387">
    <property type="entry name" value="DUF6079_5th"/>
    <property type="match status" value="1"/>
</dbReference>
<dbReference type="InterPro" id="IPR045725">
    <property type="entry name" value="DUF6079_N"/>
</dbReference>
<feature type="domain" description="DUF6079" evidence="1">
    <location>
        <begin position="20"/>
        <end position="247"/>
    </location>
</feature>
<dbReference type="Pfam" id="PF26388">
    <property type="entry name" value="DUF6079_6th"/>
    <property type="match status" value="1"/>
</dbReference>
<dbReference type="Proteomes" id="UP000732399">
    <property type="component" value="Unassembled WGS sequence"/>
</dbReference>
<feature type="domain" description="DUF6079" evidence="3">
    <location>
        <begin position="481"/>
        <end position="691"/>
    </location>
</feature>
<protein>
    <submittedName>
        <fullName evidence="7">ATP-binding protein</fullName>
    </submittedName>
</protein>
<dbReference type="EMBL" id="JAAVJH010000006">
    <property type="protein sequence ID" value="NJR79156.1"/>
    <property type="molecule type" value="Genomic_DNA"/>
</dbReference>
<accession>A0ABX1CPH6</accession>
<reference evidence="7 8" key="1">
    <citation type="submission" date="2020-03" db="EMBL/GenBank/DDBJ databases">
        <authorList>
            <person name="Wang L."/>
            <person name="He N."/>
            <person name="Li Y."/>
            <person name="Fang Y."/>
            <person name="Zhang F."/>
        </authorList>
    </citation>
    <scope>NUCLEOTIDE SEQUENCE [LARGE SCALE GENOMIC DNA]</scope>
    <source>
        <strain evidence="7 8">36D10-4-7</strain>
    </source>
</reference>
<organism evidence="7 8">
    <name type="scientific">Sphingomonas corticis</name>
    <dbReference type="NCBI Taxonomy" id="2722791"/>
    <lineage>
        <taxon>Bacteria</taxon>
        <taxon>Pseudomonadati</taxon>
        <taxon>Pseudomonadota</taxon>
        <taxon>Alphaproteobacteria</taxon>
        <taxon>Sphingomonadales</taxon>
        <taxon>Sphingomonadaceae</taxon>
        <taxon>Sphingomonas</taxon>
    </lineage>
</organism>
<gene>
    <name evidence="7" type="ORF">HBH26_11225</name>
</gene>
<keyword evidence="7" id="KW-0067">ATP-binding</keyword>
<dbReference type="InterPro" id="IPR058569">
    <property type="entry name" value="DUF6079_2nd"/>
</dbReference>
<dbReference type="Pfam" id="PF26383">
    <property type="entry name" value="DUF6079_2nd"/>
    <property type="match status" value="1"/>
</dbReference>
<feature type="domain" description="DUF6079" evidence="2">
    <location>
        <begin position="262"/>
        <end position="477"/>
    </location>
</feature>
<proteinExistence type="predicted"/>
<sequence length="1248" mass="138285">MKYSDLVKFEPIESVIQLLDANKADEGRRLVSSYVISDAMADRIADVIFPQLGFDPAVDHKGILVVGNYGTGKSHLMSVISTIAEDADVVPEVRNDKVRAAAGAIGGKYQVLRIEISSRMSLRDILVQELEGFLAARGVTFKFPPEDKVTHNKTALIEMMDAFEQKFPGQGLLVVVDEMLDYLRSRRDTELVHDLSFMREIGEIAKNTRFRFVGGVQEAIFDSARFASTADSLRRVKDRFQQVLIDRQDIGFVVAERLLRKDEHQRDAIRKHLEPFAKFYGNMGDRLEQFVRLFPVHPDYLAIFERIEFAENRNALSTLSGTMKKMLDREVPADEPGVITYDSFWTDVRTNPAFRAQTGVRDVVRIAETLQEKIETAFPKAKALSRPTAHRIIDGLAIQRLTTPDIHVEMGPTSAELRDQLLLMNPMAAEFPSDEPAQDLLTFIDATIGDILKAVNGQFITRATGSDQVFLDVAKDVDYDAEIDKRGESLDDEDLDNAFYQAVAHLMERTDEATHLPGHKIWQYPLEWFEHRVHRDGYLFFGSPNDRPTAYPARDFYLYFVQPYDPPKFKDEEKPDEVFLRLASKDEALTAILRRFSSASALEALNSGNAKAVYRAKAEDALKGMRKWLRDQQTTAFNVTYRGKTRTLGEWAKGFSVRERAGIKGDETVNFREYVNASAGFLLAPHFEDAYPEYPTFGTIVTDANRRSLCTTAVKSLAGPSRPKDAVMILEALKLLDGDRLDPRQSPYAQEILTRLGAKGSGQVLNRTEVFEATSMAESFVPGRFGLEPDLVAVVLAALTHSGDVIVSVAGRKIDSSNINDGSSALVEELASFKHIEAPKDVNVGVLRDIYELFGLPSGQAQAAAKGDDAAVRTLQDAIEKTIASTLTIASGLEGSLSFWGSMVVSPEQVQDGRSRIDAARKFAESLAAYNSPAKLKNLRTTAEDVAARSDDFSAFRRISSLAGQIDAVAKDAAYLQQTEIVLRDGDPWLEQARKVRHEVTGQLAEVLDPPAMTAVRNRLGSLKKDYIAHYMSLHAKARLGMAESKTKGSLVADPRLKTLEQLARVPILPGNELDSFRNALADLKTCAGLVESELANRATCPHCSFTPKAEQLSLTAPASSVLSSLDDRLDALVQGWVDRLRAELEDPITLAEGLQLVDEKVRDRIKAFAAGGELPEPLDAELVTGIKEALSDLKKVVITSADLRAALTNGGSPVTLEDIRKRFEKLLVDELKGSDEAKVRFVIVEEV</sequence>
<dbReference type="Pfam" id="PF26384">
    <property type="entry name" value="DUF6079_3rd"/>
    <property type="match status" value="1"/>
</dbReference>
<evidence type="ECO:0000313" key="8">
    <source>
        <dbReference type="Proteomes" id="UP000732399"/>
    </source>
</evidence>
<evidence type="ECO:0000259" key="3">
    <source>
        <dbReference type="Pfam" id="PF26384"/>
    </source>
</evidence>
<evidence type="ECO:0000259" key="2">
    <source>
        <dbReference type="Pfam" id="PF26383"/>
    </source>
</evidence>